<evidence type="ECO:0000313" key="3">
    <source>
        <dbReference type="RefSeq" id="XP_011642450.1"/>
    </source>
</evidence>
<organism evidence="2 3">
    <name type="scientific">Pogonomyrmex barbatus</name>
    <name type="common">red harvester ant</name>
    <dbReference type="NCBI Taxonomy" id="144034"/>
    <lineage>
        <taxon>Eukaryota</taxon>
        <taxon>Metazoa</taxon>
        <taxon>Ecdysozoa</taxon>
        <taxon>Arthropoda</taxon>
        <taxon>Hexapoda</taxon>
        <taxon>Insecta</taxon>
        <taxon>Pterygota</taxon>
        <taxon>Neoptera</taxon>
        <taxon>Endopterygota</taxon>
        <taxon>Hymenoptera</taxon>
        <taxon>Apocrita</taxon>
        <taxon>Aculeata</taxon>
        <taxon>Formicoidea</taxon>
        <taxon>Formicidae</taxon>
        <taxon>Myrmicinae</taxon>
        <taxon>Pogonomyrmex</taxon>
    </lineage>
</organism>
<dbReference type="OrthoDB" id="7554230at2759"/>
<proteinExistence type="predicted"/>
<evidence type="ECO:0000256" key="1">
    <source>
        <dbReference type="SAM" id="MobiDB-lite"/>
    </source>
</evidence>
<sequence length="297" mass="34411">MSRQCHNPKCIGSKNRLTSHKYKNKEEDPRPPSTSHRNSWNNTIVSRNKRTQKHTKLKSKRSRDDSKSLRASSNELRNYINKKGQTSRSISQSSTSSRKLCTTKSAKPKPFRQVSTSSRDYRKQICTCRKERRGTRSGNSHEHANLQSTPAGRRSERRRKRSRRRRKKTSARESDRPRRNCFATLCVCVRGRRSDELRACMSSHEISSPRECSSVKDRKKGKKLTRRTTLKNDTQVDGYTADPSTSRRKSVFKYSQELSSVKLKAEQNMIVKGFNTLRRGINRFGAYAIRLNRRDAA</sequence>
<evidence type="ECO:0000313" key="2">
    <source>
        <dbReference type="Proteomes" id="UP000504615"/>
    </source>
</evidence>
<feature type="compositionally biased region" description="Low complexity" evidence="1">
    <location>
        <begin position="86"/>
        <end position="98"/>
    </location>
</feature>
<keyword evidence="2" id="KW-1185">Reference proteome</keyword>
<feature type="region of interest" description="Disordered" evidence="1">
    <location>
        <begin position="1"/>
        <end position="175"/>
    </location>
</feature>
<dbReference type="AlphaFoldDB" id="A0A6I9WLJ3"/>
<dbReference type="RefSeq" id="XP_011642450.1">
    <property type="nucleotide sequence ID" value="XM_011644148.1"/>
</dbReference>
<feature type="compositionally biased region" description="Basic residues" evidence="1">
    <location>
        <begin position="47"/>
        <end position="61"/>
    </location>
</feature>
<accession>A0A6I9WLJ3</accession>
<feature type="compositionally biased region" description="Basic residues" evidence="1">
    <location>
        <begin position="155"/>
        <end position="169"/>
    </location>
</feature>
<protein>
    <submittedName>
        <fullName evidence="3">Actin cytoskeleton-regulatory complex protein sla1-like isoform X1</fullName>
    </submittedName>
</protein>
<dbReference type="Proteomes" id="UP000504615">
    <property type="component" value="Unplaced"/>
</dbReference>
<gene>
    <name evidence="3" type="primary">LOC105430531</name>
</gene>
<name>A0A6I9WLJ3_9HYME</name>
<reference evidence="3" key="1">
    <citation type="submission" date="2025-08" db="UniProtKB">
        <authorList>
            <consortium name="RefSeq"/>
        </authorList>
    </citation>
    <scope>IDENTIFICATION</scope>
</reference>
<feature type="compositionally biased region" description="Polar residues" evidence="1">
    <location>
        <begin position="33"/>
        <end position="46"/>
    </location>
</feature>
<dbReference type="KEGG" id="pbar:105430531"/>
<dbReference type="GeneID" id="105430531"/>